<dbReference type="SMART" id="SM00232">
    <property type="entry name" value="JAB_MPN"/>
    <property type="match status" value="1"/>
</dbReference>
<dbReference type="Pfam" id="PF10596">
    <property type="entry name" value="U6-snRNA_bdg"/>
    <property type="match status" value="1"/>
</dbReference>
<dbReference type="InterPro" id="IPR012337">
    <property type="entry name" value="RNaseH-like_sf"/>
</dbReference>
<keyword evidence="6" id="KW-0539">Nucleus</keyword>
<dbReference type="InterPro" id="IPR012984">
    <property type="entry name" value="PROCT"/>
</dbReference>
<comment type="subcellular location">
    <subcellularLocation>
        <location evidence="1">Nucleus</location>
    </subcellularLocation>
</comment>
<evidence type="ECO:0000256" key="2">
    <source>
        <dbReference type="ARBA" id="ARBA00022664"/>
    </source>
</evidence>
<dbReference type="InterPro" id="IPR019580">
    <property type="entry name" value="Prp8_U6-snRNA-bd"/>
</dbReference>
<keyword evidence="9" id="KW-1185">Reference proteome</keyword>
<protein>
    <submittedName>
        <fullName evidence="8">Pre-mRNA-processing-splicing factor 8</fullName>
    </submittedName>
</protein>
<dbReference type="Gene3D" id="1.20.80.40">
    <property type="match status" value="1"/>
</dbReference>
<accession>A0ABR2L7Z8</accession>
<dbReference type="Pfam" id="PF08082">
    <property type="entry name" value="PRO8NT"/>
    <property type="match status" value="1"/>
</dbReference>
<evidence type="ECO:0000256" key="4">
    <source>
        <dbReference type="ARBA" id="ARBA00022884"/>
    </source>
</evidence>
<dbReference type="InterPro" id="IPR019582">
    <property type="entry name" value="RRM_spliceosomal_PrP8"/>
</dbReference>
<dbReference type="InterPro" id="IPR042516">
    <property type="entry name" value="Prp8_U5-snRNA-bd_sf"/>
</dbReference>
<dbReference type="InterPro" id="IPR021983">
    <property type="entry name" value="PRP8_domainIV"/>
</dbReference>
<feature type="domain" description="MPN" evidence="7">
    <location>
        <begin position="2089"/>
        <end position="2221"/>
    </location>
</feature>
<keyword evidence="5" id="KW-0508">mRNA splicing</keyword>
<dbReference type="Gene3D" id="3.90.1570.40">
    <property type="match status" value="1"/>
</dbReference>
<dbReference type="Pfam" id="PF10597">
    <property type="entry name" value="U5_2-snRNA_bdg"/>
    <property type="match status" value="1"/>
</dbReference>
<evidence type="ECO:0000313" key="9">
    <source>
        <dbReference type="Proteomes" id="UP001470230"/>
    </source>
</evidence>
<dbReference type="Pfam" id="PF08083">
    <property type="entry name" value="PROCN"/>
    <property type="match status" value="1"/>
</dbReference>
<keyword evidence="4" id="KW-0694">RNA-binding</keyword>
<dbReference type="InterPro" id="IPR012592">
    <property type="entry name" value="PROCN"/>
</dbReference>
<keyword evidence="3" id="KW-0747">Spliceosome</keyword>
<dbReference type="PROSITE" id="PS50249">
    <property type="entry name" value="MPN"/>
    <property type="match status" value="1"/>
</dbReference>
<evidence type="ECO:0000256" key="1">
    <source>
        <dbReference type="ARBA" id="ARBA00004123"/>
    </source>
</evidence>
<dbReference type="EMBL" id="JAPFFF010000001">
    <property type="protein sequence ID" value="KAK8899458.1"/>
    <property type="molecule type" value="Genomic_DNA"/>
</dbReference>
<name>A0ABR2L7Z8_9EUKA</name>
<evidence type="ECO:0000256" key="6">
    <source>
        <dbReference type="ARBA" id="ARBA00023242"/>
    </source>
</evidence>
<evidence type="ECO:0000313" key="8">
    <source>
        <dbReference type="EMBL" id="KAK8899458.1"/>
    </source>
</evidence>
<dbReference type="InterPro" id="IPR019581">
    <property type="entry name" value="Prp8_U5-snRNA-bd"/>
</dbReference>
<dbReference type="Pfam" id="PF12134">
    <property type="entry name" value="PRP8_domainIV"/>
    <property type="match status" value="1"/>
</dbReference>
<dbReference type="InterPro" id="IPR027652">
    <property type="entry name" value="PRP8"/>
</dbReference>
<dbReference type="Pfam" id="PF08084">
    <property type="entry name" value="PROCT"/>
    <property type="match status" value="1"/>
</dbReference>
<reference evidence="8 9" key="1">
    <citation type="submission" date="2024-04" db="EMBL/GenBank/DDBJ databases">
        <title>Tritrichomonas musculus Genome.</title>
        <authorList>
            <person name="Alves-Ferreira E."/>
            <person name="Grigg M."/>
            <person name="Lorenzi H."/>
            <person name="Galac M."/>
        </authorList>
    </citation>
    <scope>NUCLEOTIDE SEQUENCE [LARGE SCALE GENOMIC DNA]</scope>
    <source>
        <strain evidence="8 9">EAF2021</strain>
    </source>
</reference>
<proteinExistence type="predicted"/>
<comment type="caution">
    <text evidence="8">The sequence shown here is derived from an EMBL/GenBank/DDBJ whole genome shotgun (WGS) entry which is preliminary data.</text>
</comment>
<sequence>MMMEESINDRISKWKSLRRKHFKLDKVRSSSKIGQQGEMPPGHIRQIIKAHADMSHPKFAGQKRLYIGALKYAPHAALKLIENIPMPWEELRLVRCLYHTAGAITFVNEVPRVIPPHFIAQWATCWIAMRREKRDRSVFRRLSFPPFDDEEMPTDFVTMIDGIEPSESIRLELDPDEDRDVYKWFYDHMGLVLESEDPSFTQGKVNGLSYKKWWFPLSTMSTLFRLSRQLVGDYVDPNSRYLFDLASLFTSKALNETIPGGPRYEPLFRDANPNEEWNEFNDINKVIIRTPISTEYRVAYPFLYNNRPRKVSVAPFHRPSSSFVPLDSPDLPPFISSSVSPINLRKSKKSESVYREPLKIDFEPLFSDLGFENGQGGHEVYTENTFDTLSLFWAPSPFNVRSGNTQRAEDVPLIRSWYHKRSPLNQRVKVRVSFQKLLKNHVLNRVHHRKQYKLRRKKTLFKILRASPYFYTTTLDWVEAGLQLIVQGFNMCNLLIRRHRLVFLHLDYNFNLKPIKTLNTKERRKSRFGNGFHLCRELFKFLKMIIDSHVKYRLGQIDAYELADALMYCLSHVGHLTGLYRYKYKLMHQIRLCKDLKHVIYSRFNVGAVKSGPGVGFWGPMWRVWVFFMRGMVPLMERWLNSRISREYEGRVAKKIPSNVTKQRIESHYDLELRASVMQDILDVMPAGLRQNKAHTVMAHLSEAWRCWKANIPWKVPGINPAIESLILRYVKAKASWWVSNTHYARERIARDGTIDKAIIRKSTARLTRLYFKKQSDVQSSYLKEGPFIGAEESVAMLKAMAEWLESRKFQVIPFPPMQFKHDTKMLVLGLESLRFGHDISMRMNQVLREEMGLIEHAHDNPHETLNRIKRNLFTQRAFREVQFNLLDHYTRLIPVYEIDSIEKITDAYLDQYLWYEADKKQLFPNWIKPSDKEPNPILIYKWCQAINNLTNAWNTDEGQCMVMLEMTLDDFYAKADLTFLNYLLRLVVDHNLADYMTAKNNVKLCFKDMNYLNSYGLIHGLQFTSFIFQYMGLLVDLLFMGMQRAAELAGPPQYPNDFLTFSSIDDEGRHPIRFYQRFAKRVHILFKFTDEEARKLIKDFLSANPDPNNQNIVNYNNKKCWPRDARMRLVKHDVNLGRACFWLMQNRVPRSVVSLEWVHTFASVYSKDNPNLLFYMAGYEVRILPKCRLEREDFTPMEGTWILQDKRTQERTGFVFLRVSEKSILYFRNRTKQILLSSQATTFAKVSNKWNTHLIAILTYFREALAATPEILDVIVRCESKVLTRVKLGLNSKMPQRFPPVVFYAPKEFGGLGILSMGNILIPQSDLKWSQQTTVEATHFRAGMNHDDAVFVPALYRYLQTWEGEITDSQRVWAHYASIRREASLQNRQVNIEDLDSLWDRGIPRINTLFQKDRHTLAYDKGWRGRLYFKRYNLFKTNPFGWTHYRHDGKLWNLHDYRADVIQAFGGVEGILSHSIFKATGYRRWEGLFWDNSTGFEEALKYRKLTNAQRQGLSQVPNRRFTMWWSPTINRANVYIGFQVQLDLTGIFMHGKIPTLKVSMIQLFRAHMWQKIHESVVMDLVQVLDNRQSELQVDTINKQVIHPRKSYKMNASCADIVMIATDKWEVTDPTFYNDSTPNYSGFYSNRFWVDVQLRWGDYDSHDIERYTRGLYTGYTTNSTTLYPSETGVMVGIDMCYNTFTVYGTFFKGLQEVMAQAMKNIMAFNPSISVLRERVRKSLQLYSSDPTEPALNSSNFGELFGNKMTWIIDDTNTYRVKIHKSFEGNYVTTPVNGGVFIMNPGTGQLFLKIVHTGAWKQQKRLAQLAKWKAAEEATALVRTLPPEEQPRQIICTRELLLDPLQLHLAEFPNITVKGSDMYLPLPAFMKIPKLADVVIHSSEPKMVLFNLYDDWLSTVSPYTAFSRLMLIMRALAVNKTKSWDILRPSATVKVLPEHLWPSHSPEDWMKIELRLKDLIIDDYARKNSVPANALTQSEIRDIILGVQIAPPSEERQQLAAEEAQNTLTAVTTRTTTRTGEIKVVQTLSHYEQTQYQSKSDWRKRALQVSNLFIRTSRFAVPPDGIIDDETTKTFILPLNIMKKFVEIADPYVQICAVMFGRVADDDDKIVEVHTFVLPPQTGNFDKIDFPKKLPESMILEGLRPVGWIHTSPIDDPLMTPADAISTASLRDNNDNISDIFNFPSIVISFPPGSCTVRAFRLNEEGINWGSQNKDTKDRPVGFEDTFFDRLPCILTENYNGFFMIPTGIEWNLNFQPLKLTEHPDYNIELGTPLPYFDQKHRPNTFLQFVADMSTFEGNSSIDAENNFA</sequence>
<dbReference type="Gene3D" id="3.40.140.10">
    <property type="entry name" value="Cytidine Deaminase, domain 2"/>
    <property type="match status" value="1"/>
</dbReference>
<keyword evidence="2" id="KW-0507">mRNA processing</keyword>
<evidence type="ECO:0000256" key="3">
    <source>
        <dbReference type="ARBA" id="ARBA00022728"/>
    </source>
</evidence>
<evidence type="ECO:0000256" key="5">
    <source>
        <dbReference type="ARBA" id="ARBA00023187"/>
    </source>
</evidence>
<dbReference type="CDD" id="cd13838">
    <property type="entry name" value="RNase_H_like_Prp8_IV"/>
    <property type="match status" value="1"/>
</dbReference>
<dbReference type="SUPFAM" id="SSF53098">
    <property type="entry name" value="Ribonuclease H-like"/>
    <property type="match status" value="2"/>
</dbReference>
<dbReference type="Pfam" id="PF10598">
    <property type="entry name" value="RRM_4"/>
    <property type="match status" value="1"/>
</dbReference>
<dbReference type="InterPro" id="IPR037518">
    <property type="entry name" value="MPN"/>
</dbReference>
<gene>
    <name evidence="8" type="ORF">M9Y10_001774</name>
</gene>
<dbReference type="Proteomes" id="UP001470230">
    <property type="component" value="Unassembled WGS sequence"/>
</dbReference>
<dbReference type="Gene3D" id="3.30.420.230">
    <property type="match status" value="1"/>
</dbReference>
<dbReference type="InterPro" id="IPR012591">
    <property type="entry name" value="PRO8NT"/>
</dbReference>
<dbReference type="PANTHER" id="PTHR11140">
    <property type="entry name" value="PRE-MRNA SPLICING FACTOR PRP8"/>
    <property type="match status" value="1"/>
</dbReference>
<dbReference type="InterPro" id="IPR043173">
    <property type="entry name" value="Prp8_domainIV_fingers"/>
</dbReference>
<evidence type="ECO:0000259" key="7">
    <source>
        <dbReference type="PROSITE" id="PS50249"/>
    </source>
</evidence>
<dbReference type="InterPro" id="IPR000555">
    <property type="entry name" value="JAMM/MPN+_dom"/>
</dbReference>
<dbReference type="InterPro" id="IPR043172">
    <property type="entry name" value="Prp8_domainIV_palm"/>
</dbReference>
<dbReference type="Gene3D" id="3.30.43.40">
    <property type="entry name" value="Pre-mRNA-processing-splicing factor 8, U5-snRNA-binding domain"/>
    <property type="match status" value="1"/>
</dbReference>
<dbReference type="PANTHER" id="PTHR11140:SF0">
    <property type="entry name" value="PRE-MRNA-PROCESSING-SPLICING FACTOR 8"/>
    <property type="match status" value="1"/>
</dbReference>
<organism evidence="8 9">
    <name type="scientific">Tritrichomonas musculus</name>
    <dbReference type="NCBI Taxonomy" id="1915356"/>
    <lineage>
        <taxon>Eukaryota</taxon>
        <taxon>Metamonada</taxon>
        <taxon>Parabasalia</taxon>
        <taxon>Tritrichomonadida</taxon>
        <taxon>Tritrichomonadidae</taxon>
        <taxon>Tritrichomonas</taxon>
    </lineage>
</organism>